<dbReference type="InterPro" id="IPR032432">
    <property type="entry name" value="Radical_SAM_C"/>
</dbReference>
<dbReference type="SMART" id="SM00729">
    <property type="entry name" value="Elp3"/>
    <property type="match status" value="1"/>
</dbReference>
<dbReference type="PANTHER" id="PTHR11135">
    <property type="entry name" value="HISTONE ACETYLTRANSFERASE-RELATED"/>
    <property type="match status" value="1"/>
</dbReference>
<dbReference type="InterPro" id="IPR006638">
    <property type="entry name" value="Elp3/MiaA/NifB-like_rSAM"/>
</dbReference>
<evidence type="ECO:0000313" key="8">
    <source>
        <dbReference type="EMBL" id="MBP1925475.1"/>
    </source>
</evidence>
<keyword evidence="6" id="KW-0411">Iron-sulfur</keyword>
<feature type="domain" description="Radical SAM core" evidence="7">
    <location>
        <begin position="1"/>
        <end position="239"/>
    </location>
</feature>
<keyword evidence="2" id="KW-0004">4Fe-4S</keyword>
<keyword evidence="9" id="KW-1185">Reference proteome</keyword>
<dbReference type="SUPFAM" id="SSF102114">
    <property type="entry name" value="Radical SAM enzymes"/>
    <property type="match status" value="1"/>
</dbReference>
<evidence type="ECO:0000256" key="6">
    <source>
        <dbReference type="ARBA" id="ARBA00023014"/>
    </source>
</evidence>
<comment type="cofactor">
    <cofactor evidence="1">
        <name>[4Fe-4S] cluster</name>
        <dbReference type="ChEBI" id="CHEBI:49883"/>
    </cofactor>
</comment>
<dbReference type="InterPro" id="IPR007197">
    <property type="entry name" value="rSAM"/>
</dbReference>
<dbReference type="SFLD" id="SFLDS00029">
    <property type="entry name" value="Radical_SAM"/>
    <property type="match status" value="1"/>
</dbReference>
<dbReference type="InterPro" id="IPR058240">
    <property type="entry name" value="rSAM_sf"/>
</dbReference>
<evidence type="ECO:0000259" key="7">
    <source>
        <dbReference type="PROSITE" id="PS51918"/>
    </source>
</evidence>
<dbReference type="InterPro" id="IPR023404">
    <property type="entry name" value="rSAM_horseshoe"/>
</dbReference>
<organism evidence="8 9">
    <name type="scientific">Sedimentibacter acidaminivorans</name>
    <dbReference type="NCBI Taxonomy" id="913099"/>
    <lineage>
        <taxon>Bacteria</taxon>
        <taxon>Bacillati</taxon>
        <taxon>Bacillota</taxon>
        <taxon>Tissierellia</taxon>
        <taxon>Sedimentibacter</taxon>
    </lineage>
</organism>
<dbReference type="EMBL" id="JAGGKS010000003">
    <property type="protein sequence ID" value="MBP1925475.1"/>
    <property type="molecule type" value="Genomic_DNA"/>
</dbReference>
<dbReference type="Pfam" id="PF04055">
    <property type="entry name" value="Radical_SAM"/>
    <property type="match status" value="1"/>
</dbReference>
<dbReference type="Proteomes" id="UP001519342">
    <property type="component" value="Unassembled WGS sequence"/>
</dbReference>
<keyword evidence="4" id="KW-0479">Metal-binding</keyword>
<keyword evidence="3" id="KW-0949">S-adenosyl-L-methionine</keyword>
<reference evidence="8 9" key="1">
    <citation type="submission" date="2021-03" db="EMBL/GenBank/DDBJ databases">
        <title>Genomic Encyclopedia of Type Strains, Phase IV (KMG-IV): sequencing the most valuable type-strain genomes for metagenomic binning, comparative biology and taxonomic classification.</title>
        <authorList>
            <person name="Goeker M."/>
        </authorList>
    </citation>
    <scope>NUCLEOTIDE SEQUENCE [LARGE SCALE GENOMIC DNA]</scope>
    <source>
        <strain evidence="8 9">DSM 24004</strain>
    </source>
</reference>
<dbReference type="PROSITE" id="PS51918">
    <property type="entry name" value="RADICAL_SAM"/>
    <property type="match status" value="1"/>
</dbReference>
<sequence length="362" mass="40867">MSNKIKIIPIFVPHVGCKNDCVFCNQKTITGKGTVRVNSKYAIDIVEEFRKTIDENTNAEIAFFGGSFTAIDKNLQEDLLKVGKYYKDLGVVKHIRMSTRPDAITNEILNLQKKYDVDIIELGIQSLDDEVLRKSNRGHTRKDSEDASKLIKEYGFTLGHQIMPGLPGSTIEKEKRTCLDSISMKPDIVRIYPTLVIRDTELLNMFKTGLYKPLTLQEAVDITAYMYSEYMVNGINVIRIGLQNTDSIKEGADVVGGPFHSAFRQLVEQNLYLNSIKEIIKDKKLKNKSIKILADNKIISDVVGQSKTNIIKLQNMFNIKNVFFGNPNNENSIEIYDGDIKIGSFLMSDIYKNYLNGISTGV</sequence>
<comment type="caution">
    <text evidence="8">The sequence shown here is derived from an EMBL/GenBank/DDBJ whole genome shotgun (WGS) entry which is preliminary data.</text>
</comment>
<dbReference type="Gene3D" id="3.80.30.20">
    <property type="entry name" value="tm_1862 like domain"/>
    <property type="match status" value="1"/>
</dbReference>
<dbReference type="SFLD" id="SFLDG01082">
    <property type="entry name" value="B12-binding_domain_containing"/>
    <property type="match status" value="1"/>
</dbReference>
<accession>A0ABS4GCR2</accession>
<evidence type="ECO:0000313" key="9">
    <source>
        <dbReference type="Proteomes" id="UP001519342"/>
    </source>
</evidence>
<keyword evidence="5" id="KW-0408">Iron</keyword>
<evidence type="ECO:0000256" key="3">
    <source>
        <dbReference type="ARBA" id="ARBA00022691"/>
    </source>
</evidence>
<dbReference type="CDD" id="cd01335">
    <property type="entry name" value="Radical_SAM"/>
    <property type="match status" value="1"/>
</dbReference>
<dbReference type="SFLD" id="SFLDG01086">
    <property type="entry name" value="elongater_protein-like"/>
    <property type="match status" value="1"/>
</dbReference>
<evidence type="ECO:0000256" key="4">
    <source>
        <dbReference type="ARBA" id="ARBA00022723"/>
    </source>
</evidence>
<dbReference type="InterPro" id="IPR039661">
    <property type="entry name" value="ELP3"/>
</dbReference>
<evidence type="ECO:0000256" key="1">
    <source>
        <dbReference type="ARBA" id="ARBA00001966"/>
    </source>
</evidence>
<dbReference type="RefSeq" id="WP_209511206.1">
    <property type="nucleotide sequence ID" value="NZ_JAGGKS010000003.1"/>
</dbReference>
<name>A0ABS4GCR2_9FIRM</name>
<evidence type="ECO:0000256" key="5">
    <source>
        <dbReference type="ARBA" id="ARBA00023004"/>
    </source>
</evidence>
<dbReference type="PANTHER" id="PTHR11135:SF0">
    <property type="entry name" value="ELONGATOR COMPLEX PROTEIN 3"/>
    <property type="match status" value="1"/>
</dbReference>
<gene>
    <name evidence="8" type="ORF">J2Z76_001334</name>
</gene>
<proteinExistence type="predicted"/>
<protein>
    <submittedName>
        <fullName evidence="8">Histone acetyltransferase (RNA polymerase elongator complex component)</fullName>
    </submittedName>
</protein>
<evidence type="ECO:0000256" key="2">
    <source>
        <dbReference type="ARBA" id="ARBA00022485"/>
    </source>
</evidence>
<dbReference type="Pfam" id="PF16199">
    <property type="entry name" value="Radical_SAM_C"/>
    <property type="match status" value="1"/>
</dbReference>